<protein>
    <submittedName>
        <fullName evidence="2">Uncharacterized protein</fullName>
    </submittedName>
</protein>
<dbReference type="Proteomes" id="UP000093432">
    <property type="component" value="Unassembled WGS sequence"/>
</dbReference>
<dbReference type="STRING" id="651561.BBI00_02490"/>
<dbReference type="OrthoDB" id="1263229at2"/>
<dbReference type="EMBL" id="MAYG01000001">
    <property type="protein sequence ID" value="OCA73278.1"/>
    <property type="molecule type" value="Genomic_DNA"/>
</dbReference>
<proteinExistence type="predicted"/>
<gene>
    <name evidence="2" type="ORF">BBI00_02490</name>
</gene>
<evidence type="ECO:0000256" key="1">
    <source>
        <dbReference type="SAM" id="SignalP"/>
    </source>
</evidence>
<evidence type="ECO:0000313" key="2">
    <source>
        <dbReference type="EMBL" id="OCA73278.1"/>
    </source>
</evidence>
<sequence>MKKILLLFILFLYSSVLNAQEREYHKIGNDQSGAVWNYSFDKQTKDGFYSWIQVVNTIKQDPVIESVEYFMEYKCKDKTASDEIVKINYRDDEKPLIDHKKMPFRSISEGSVFNSLLEKYCK</sequence>
<keyword evidence="1" id="KW-0732">Signal</keyword>
<comment type="caution">
    <text evidence="2">The sequence shown here is derived from an EMBL/GenBank/DDBJ whole genome shotgun (WGS) entry which is preliminary data.</text>
</comment>
<dbReference type="RefSeq" id="WP_065397286.1">
    <property type="nucleotide sequence ID" value="NZ_DAMCMU010000002.1"/>
</dbReference>
<dbReference type="AlphaFoldDB" id="A0A1B8ZNW4"/>
<reference evidence="3" key="1">
    <citation type="submission" date="2016-07" db="EMBL/GenBank/DDBJ databases">
        <authorList>
            <person name="Florea S."/>
            <person name="Webb J.S."/>
            <person name="Jaromczyk J."/>
            <person name="Schardl C.L."/>
        </authorList>
    </citation>
    <scope>NUCLEOTIDE SEQUENCE [LARGE SCALE GENOMIC DNA]</scope>
    <source>
        <strain evidence="3">CC-VM-7</strain>
    </source>
</reference>
<accession>A0A1B8ZNW4</accession>
<evidence type="ECO:0000313" key="3">
    <source>
        <dbReference type="Proteomes" id="UP000093432"/>
    </source>
</evidence>
<name>A0A1B8ZNW4_9FLAO</name>
<feature type="signal peptide" evidence="1">
    <location>
        <begin position="1"/>
        <end position="19"/>
    </location>
</feature>
<organism evidence="2 3">
    <name type="scientific">Chryseobacterium arthrosphaerae</name>
    <dbReference type="NCBI Taxonomy" id="651561"/>
    <lineage>
        <taxon>Bacteria</taxon>
        <taxon>Pseudomonadati</taxon>
        <taxon>Bacteroidota</taxon>
        <taxon>Flavobacteriia</taxon>
        <taxon>Flavobacteriales</taxon>
        <taxon>Weeksellaceae</taxon>
        <taxon>Chryseobacterium group</taxon>
        <taxon>Chryseobacterium</taxon>
    </lineage>
</organism>
<feature type="chain" id="PRO_5008620896" evidence="1">
    <location>
        <begin position="20"/>
        <end position="122"/>
    </location>
</feature>